<dbReference type="CDD" id="cd09872">
    <property type="entry name" value="PIN_Sll0205-like"/>
    <property type="match status" value="1"/>
</dbReference>
<evidence type="ECO:0000259" key="1">
    <source>
        <dbReference type="Pfam" id="PF01850"/>
    </source>
</evidence>
<evidence type="ECO:0000313" key="3">
    <source>
        <dbReference type="Proteomes" id="UP000326837"/>
    </source>
</evidence>
<gene>
    <name evidence="2" type="ORF">PLANPX_1751</name>
</gene>
<dbReference type="InterPro" id="IPR052919">
    <property type="entry name" value="TA_system_RNase"/>
</dbReference>
<dbReference type="Pfam" id="PF01850">
    <property type="entry name" value="PIN"/>
    <property type="match status" value="1"/>
</dbReference>
<keyword evidence="3" id="KW-1185">Reference proteome</keyword>
<sequence length="128" mass="14366">MRLLVDTHAFLWAVLEDRKLSADARAQWLHPETDLYISPASLWEIAIKVGLGKLKIAQPLDQFFELELFSNDLKLLPIAPDHAARVATLPHLHGDPFDRMLVAQSLCESLPILSADAVLDGYGVQRVW</sequence>
<feature type="domain" description="PIN" evidence="1">
    <location>
        <begin position="4"/>
        <end position="120"/>
    </location>
</feature>
<dbReference type="InterPro" id="IPR002716">
    <property type="entry name" value="PIN_dom"/>
</dbReference>
<dbReference type="PANTHER" id="PTHR36173">
    <property type="entry name" value="RIBONUCLEASE VAPC16-RELATED"/>
    <property type="match status" value="1"/>
</dbReference>
<dbReference type="InterPro" id="IPR041705">
    <property type="entry name" value="PIN_Sll0205"/>
</dbReference>
<dbReference type="RefSeq" id="WP_152098156.1">
    <property type="nucleotide sequence ID" value="NZ_AP021861.1"/>
</dbReference>
<dbReference type="AlphaFoldDB" id="A0A5K7XGP8"/>
<dbReference type="EMBL" id="AP021861">
    <property type="protein sequence ID" value="BBO32139.1"/>
    <property type="molecule type" value="Genomic_DNA"/>
</dbReference>
<organism evidence="2 3">
    <name type="scientific">Lacipirellula parvula</name>
    <dbReference type="NCBI Taxonomy" id="2650471"/>
    <lineage>
        <taxon>Bacteria</taxon>
        <taxon>Pseudomonadati</taxon>
        <taxon>Planctomycetota</taxon>
        <taxon>Planctomycetia</taxon>
        <taxon>Pirellulales</taxon>
        <taxon>Lacipirellulaceae</taxon>
        <taxon>Lacipirellula</taxon>
    </lineage>
</organism>
<dbReference type="PANTHER" id="PTHR36173:SF2">
    <property type="entry name" value="RIBONUCLEASE VAPC16"/>
    <property type="match status" value="1"/>
</dbReference>
<dbReference type="InterPro" id="IPR029060">
    <property type="entry name" value="PIN-like_dom_sf"/>
</dbReference>
<dbReference type="KEGG" id="lpav:PLANPX_1751"/>
<dbReference type="Proteomes" id="UP000326837">
    <property type="component" value="Chromosome"/>
</dbReference>
<evidence type="ECO:0000313" key="2">
    <source>
        <dbReference type="EMBL" id="BBO32139.1"/>
    </source>
</evidence>
<dbReference type="SUPFAM" id="SSF88723">
    <property type="entry name" value="PIN domain-like"/>
    <property type="match status" value="1"/>
</dbReference>
<proteinExistence type="predicted"/>
<name>A0A5K7XGP8_9BACT</name>
<protein>
    <recommendedName>
        <fullName evidence="1">PIN domain-containing protein</fullName>
    </recommendedName>
</protein>
<dbReference type="Gene3D" id="3.40.50.1010">
    <property type="entry name" value="5'-nuclease"/>
    <property type="match status" value="1"/>
</dbReference>
<accession>A0A5K7XGP8</accession>
<reference evidence="3" key="1">
    <citation type="submission" date="2019-10" db="EMBL/GenBank/DDBJ databases">
        <title>Lacipirellula parvula gen. nov., sp. nov., representing a lineage of planctomycetes widespread in freshwater anoxic habitats, and description of the family Lacipirellulaceae.</title>
        <authorList>
            <person name="Dedysh S.N."/>
            <person name="Kulichevskaya I.S."/>
            <person name="Beletsky A.V."/>
            <person name="Rakitin A.L."/>
            <person name="Mardanov A.V."/>
            <person name="Ivanova A.A."/>
            <person name="Saltykova V.X."/>
            <person name="Rijpstra W.I.C."/>
            <person name="Sinninghe Damste J.S."/>
            <person name="Ravin N.V."/>
        </authorList>
    </citation>
    <scope>NUCLEOTIDE SEQUENCE [LARGE SCALE GENOMIC DNA]</scope>
    <source>
        <strain evidence="3">PX69</strain>
    </source>
</reference>